<organism evidence="1 2">
    <name type="scientific">Phytophthora fragariaefolia</name>
    <dbReference type="NCBI Taxonomy" id="1490495"/>
    <lineage>
        <taxon>Eukaryota</taxon>
        <taxon>Sar</taxon>
        <taxon>Stramenopiles</taxon>
        <taxon>Oomycota</taxon>
        <taxon>Peronosporomycetes</taxon>
        <taxon>Peronosporales</taxon>
        <taxon>Peronosporaceae</taxon>
        <taxon>Phytophthora</taxon>
    </lineage>
</organism>
<comment type="caution">
    <text evidence="1">The sequence shown here is derived from an EMBL/GenBank/DDBJ whole genome shotgun (WGS) entry which is preliminary data.</text>
</comment>
<dbReference type="EMBL" id="BSXT01000187">
    <property type="protein sequence ID" value="GMF20145.1"/>
    <property type="molecule type" value="Genomic_DNA"/>
</dbReference>
<dbReference type="OrthoDB" id="89258at2759"/>
<sequence>MATSTSASDSEMGEVCFAQHWPLDTDGYIDDELDPLGEEVKDDPAQSSRRRVRLAYDDERVRARFCANAQRLLDSVLQDDLHVEPQSAQIARKVLRYRNILQRLEGVDPRDPTFDVLAFFGVEWQRRDAQDEARHRL</sequence>
<keyword evidence="2" id="KW-1185">Reference proteome</keyword>
<gene>
    <name evidence="1" type="ORF">Pfra01_000230600</name>
</gene>
<reference evidence="1" key="1">
    <citation type="submission" date="2023-04" db="EMBL/GenBank/DDBJ databases">
        <title>Phytophthora fragariaefolia NBRC 109709.</title>
        <authorList>
            <person name="Ichikawa N."/>
            <person name="Sato H."/>
            <person name="Tonouchi N."/>
        </authorList>
    </citation>
    <scope>NUCLEOTIDE SEQUENCE</scope>
    <source>
        <strain evidence="1">NBRC 109709</strain>
    </source>
</reference>
<dbReference type="AlphaFoldDB" id="A0A9W6TUA0"/>
<protein>
    <submittedName>
        <fullName evidence="1">Unnamed protein product</fullName>
    </submittedName>
</protein>
<accession>A0A9W6TUA0</accession>
<proteinExistence type="predicted"/>
<dbReference type="Proteomes" id="UP001165121">
    <property type="component" value="Unassembled WGS sequence"/>
</dbReference>
<evidence type="ECO:0000313" key="1">
    <source>
        <dbReference type="EMBL" id="GMF20145.1"/>
    </source>
</evidence>
<name>A0A9W6TUA0_9STRA</name>
<evidence type="ECO:0000313" key="2">
    <source>
        <dbReference type="Proteomes" id="UP001165121"/>
    </source>
</evidence>